<sequence length="387" mass="43244">MPFTAKIQPIDSHGLEEPILLEPVKPVVKSRWKRLFERQFLRNSVAEKTGATEELHLIKHGSTEFSEFEPSSVCLDKMVQNFLEENNEKHSTGVQYGRHRSNCFNRNGSDSSDDELDSFDGSKFSSSGEACEILKNLVLCASVCERNLLADTAKIVEKDKISKCKNNGCRKVVTDGLVALGYDASICKSSWEKSPSYPAGEYEYIDVIIKGERLLIDIDFRSEFEIARSTKEYKTVLQSLPYIFVGKADRLQRIIAVAAEAAKHSLKKKGMDVPPWRRTGYFNAKWLSPNIKTARATPPPPPAPAEDDDSDFKVEKKQSFAGTTTGIVNRCCAENTIDWTVLKESLFTLDEKSEEEKVPVVKGRILPAVVKSKSVRSGLASVIEDEP</sequence>
<comment type="caution">
    <text evidence="2">The sequence shown here is derived from an EMBL/GenBank/DDBJ whole genome shotgun (WGS) entry which is preliminary data.</text>
</comment>
<dbReference type="OrthoDB" id="691424at2759"/>
<evidence type="ECO:0000313" key="2">
    <source>
        <dbReference type="EMBL" id="KAF5741851.1"/>
    </source>
</evidence>
<name>A0A7J7D6B2_TRIWF</name>
<reference evidence="2 3" key="1">
    <citation type="journal article" date="2020" name="Nat. Commun.">
        <title>Genome of Tripterygium wilfordii and identification of cytochrome P450 involved in triptolide biosynthesis.</title>
        <authorList>
            <person name="Tu L."/>
            <person name="Su P."/>
            <person name="Zhang Z."/>
            <person name="Gao L."/>
            <person name="Wang J."/>
            <person name="Hu T."/>
            <person name="Zhou J."/>
            <person name="Zhang Y."/>
            <person name="Zhao Y."/>
            <person name="Liu Y."/>
            <person name="Song Y."/>
            <person name="Tong Y."/>
            <person name="Lu Y."/>
            <person name="Yang J."/>
            <person name="Xu C."/>
            <person name="Jia M."/>
            <person name="Peters R.J."/>
            <person name="Huang L."/>
            <person name="Gao W."/>
        </authorList>
    </citation>
    <scope>NUCLEOTIDE SEQUENCE [LARGE SCALE GENOMIC DNA]</scope>
    <source>
        <strain evidence="3">cv. XIE 37</strain>
        <tissue evidence="2">Leaf</tissue>
    </source>
</reference>
<accession>A0A7J7D6B2</accession>
<gene>
    <name evidence="2" type="ORF">HS088_TW10G00858</name>
</gene>
<protein>
    <submittedName>
        <fullName evidence="2">Uncharacterized protein</fullName>
    </submittedName>
</protein>
<organism evidence="2 3">
    <name type="scientific">Tripterygium wilfordii</name>
    <name type="common">Thunder God vine</name>
    <dbReference type="NCBI Taxonomy" id="458696"/>
    <lineage>
        <taxon>Eukaryota</taxon>
        <taxon>Viridiplantae</taxon>
        <taxon>Streptophyta</taxon>
        <taxon>Embryophyta</taxon>
        <taxon>Tracheophyta</taxon>
        <taxon>Spermatophyta</taxon>
        <taxon>Magnoliopsida</taxon>
        <taxon>eudicotyledons</taxon>
        <taxon>Gunneridae</taxon>
        <taxon>Pentapetalae</taxon>
        <taxon>rosids</taxon>
        <taxon>fabids</taxon>
        <taxon>Celastrales</taxon>
        <taxon>Celastraceae</taxon>
        <taxon>Tripterygium</taxon>
    </lineage>
</organism>
<dbReference type="EMBL" id="JAAARO010000010">
    <property type="protein sequence ID" value="KAF5741851.1"/>
    <property type="molecule type" value="Genomic_DNA"/>
</dbReference>
<keyword evidence="3" id="KW-1185">Reference proteome</keyword>
<dbReference type="PANTHER" id="PTHR31579">
    <property type="entry name" value="OS03G0796600 PROTEIN"/>
    <property type="match status" value="1"/>
</dbReference>
<dbReference type="AlphaFoldDB" id="A0A7J7D6B2"/>
<evidence type="ECO:0000256" key="1">
    <source>
        <dbReference type="SAM" id="MobiDB-lite"/>
    </source>
</evidence>
<evidence type="ECO:0000313" key="3">
    <source>
        <dbReference type="Proteomes" id="UP000593562"/>
    </source>
</evidence>
<dbReference type="InterPro" id="IPR006502">
    <property type="entry name" value="PDDEXK-like"/>
</dbReference>
<dbReference type="FunCoup" id="A0A7J7D6B2">
    <property type="interactions" value="4"/>
</dbReference>
<feature type="region of interest" description="Disordered" evidence="1">
    <location>
        <begin position="292"/>
        <end position="313"/>
    </location>
</feature>
<proteinExistence type="predicted"/>
<dbReference type="Pfam" id="PF04720">
    <property type="entry name" value="PDDEXK_6"/>
    <property type="match status" value="1"/>
</dbReference>
<dbReference type="Proteomes" id="UP000593562">
    <property type="component" value="Unassembled WGS sequence"/>
</dbReference>
<dbReference type="NCBIfam" id="TIGR01615">
    <property type="entry name" value="A_thal_3542"/>
    <property type="match status" value="1"/>
</dbReference>
<dbReference type="InParanoid" id="A0A7J7D6B2"/>
<dbReference type="PANTHER" id="PTHR31579:SF14">
    <property type="entry name" value="RNA POLYMERASE SUBUNIT BETA-BETA PROTEIN, PUTATIVE (DUF506)-RELATED"/>
    <property type="match status" value="1"/>
</dbReference>